<dbReference type="GO" id="GO:0008191">
    <property type="term" value="F:metalloendopeptidase inhibitor activity"/>
    <property type="evidence" value="ECO:0007669"/>
    <property type="project" value="InterPro"/>
</dbReference>
<keyword evidence="3" id="KW-0732">Signal</keyword>
<evidence type="ECO:0000313" key="4">
    <source>
        <dbReference type="EMBL" id="KIH60465.1"/>
    </source>
</evidence>
<reference evidence="4 5" key="1">
    <citation type="submission" date="2013-12" db="EMBL/GenBank/DDBJ databases">
        <title>Draft genome of the parsitic nematode Ancylostoma duodenale.</title>
        <authorList>
            <person name="Mitreva M."/>
        </authorList>
    </citation>
    <scope>NUCLEOTIDE SEQUENCE [LARGE SCALE GENOMIC DNA]</scope>
    <source>
        <strain evidence="4 5">Zhejiang</strain>
    </source>
</reference>
<dbReference type="InterPro" id="IPR001820">
    <property type="entry name" value="TIMP"/>
</dbReference>
<evidence type="ECO:0008006" key="6">
    <source>
        <dbReference type="Google" id="ProtNLM"/>
    </source>
</evidence>
<dbReference type="InterPro" id="IPR008993">
    <property type="entry name" value="TIMP-like_OB-fold"/>
</dbReference>
<evidence type="ECO:0000313" key="5">
    <source>
        <dbReference type="Proteomes" id="UP000054047"/>
    </source>
</evidence>
<dbReference type="EMBL" id="KN730939">
    <property type="protein sequence ID" value="KIH60465.1"/>
    <property type="molecule type" value="Genomic_DNA"/>
</dbReference>
<protein>
    <recommendedName>
        <fullName evidence="6">NTR domain-containing protein</fullName>
    </recommendedName>
</protein>
<dbReference type="Proteomes" id="UP000054047">
    <property type="component" value="Unassembled WGS sequence"/>
</dbReference>
<sequence>MNLSLVLLARVLSINSKNGESSTNAANDTNSTASGTWNYRIWHVRTWKGPIVATSALTTPNSECGVTGLLKDWDYFLTGKKGSDGGITFTSCDFVMPWTDITPGEHDLLMELMWDPKKCAVFFTSDQGCGRYQSSSVLFPTMNRQLYSVVLALAL</sequence>
<name>A0A0C2GH10_9BILA</name>
<proteinExistence type="predicted"/>
<dbReference type="AlphaFoldDB" id="A0A0C2GH10"/>
<accession>A0A0C2GH10</accession>
<gene>
    <name evidence="4" type="ORF">ANCDUO_09287</name>
</gene>
<keyword evidence="5" id="KW-1185">Reference proteome</keyword>
<dbReference type="Gene3D" id="2.40.50.120">
    <property type="match status" value="1"/>
</dbReference>
<keyword evidence="2" id="KW-0964">Secreted</keyword>
<dbReference type="Pfam" id="PF00965">
    <property type="entry name" value="TIMP"/>
    <property type="match status" value="1"/>
</dbReference>
<evidence type="ECO:0000256" key="1">
    <source>
        <dbReference type="ARBA" id="ARBA00004613"/>
    </source>
</evidence>
<feature type="signal peptide" evidence="3">
    <location>
        <begin position="1"/>
        <end position="16"/>
    </location>
</feature>
<dbReference type="SUPFAM" id="SSF50242">
    <property type="entry name" value="TIMP-like"/>
    <property type="match status" value="1"/>
</dbReference>
<evidence type="ECO:0000256" key="3">
    <source>
        <dbReference type="SAM" id="SignalP"/>
    </source>
</evidence>
<dbReference type="OrthoDB" id="6041373at2759"/>
<evidence type="ECO:0000256" key="2">
    <source>
        <dbReference type="ARBA" id="ARBA00022525"/>
    </source>
</evidence>
<comment type="subcellular location">
    <subcellularLocation>
        <location evidence="1">Secreted</location>
    </subcellularLocation>
</comment>
<feature type="chain" id="PRO_5002149405" description="NTR domain-containing protein" evidence="3">
    <location>
        <begin position="17"/>
        <end position="155"/>
    </location>
</feature>
<organism evidence="4 5">
    <name type="scientific">Ancylostoma duodenale</name>
    <dbReference type="NCBI Taxonomy" id="51022"/>
    <lineage>
        <taxon>Eukaryota</taxon>
        <taxon>Metazoa</taxon>
        <taxon>Ecdysozoa</taxon>
        <taxon>Nematoda</taxon>
        <taxon>Chromadorea</taxon>
        <taxon>Rhabditida</taxon>
        <taxon>Rhabditina</taxon>
        <taxon>Rhabditomorpha</taxon>
        <taxon>Strongyloidea</taxon>
        <taxon>Ancylostomatidae</taxon>
        <taxon>Ancylostomatinae</taxon>
        <taxon>Ancylostoma</taxon>
    </lineage>
</organism>
<dbReference type="GO" id="GO:0005576">
    <property type="term" value="C:extracellular region"/>
    <property type="evidence" value="ECO:0007669"/>
    <property type="project" value="UniProtKB-SubCell"/>
</dbReference>